<dbReference type="Proteomes" id="UP000222163">
    <property type="component" value="Unassembled WGS sequence"/>
</dbReference>
<sequence>MTQYKIFDKYVLRAPICSLSFYKKLTENSEVTEEQLKLICSDKKIKEALFLASPSFYFELEKWLKNKVKKQNDIERIKLSLLKYLSRMSSRCTPFGLFAGTAVGTFSNETKITLDSNQENSRHTRLDMNFLVALAQDLSKKERIKKQVLFYPNSSIYTVEEQLRYIEYTYMNGVRNHKIVGVENSEYLQKVLSLSKNGASYLELCNVLIDEDICMNEAESFINEVIESQLLTSDLEPSVTGKEFLDHILDVLKKIDDTDIIVKELELIKKALKELDKQIGNDISSYNTIINSLKKLGTDFEEKYLFQTDLVLKPKTNKLNKSLEKKIIKGINFLNKITFKDEETVFKNFSDDFYKRYETKTVELSKALDTDIGITYNKGNFAGDNSPFLDDLVLPPYKREDVYNRKWSKSHTIFQNKIISSLKKESTITNLQEKDFENFNPNWENLPDTFSSLIQLVNINGKEKIFLKTVGGSSAVKLLGRFCFGDKNILKFVNEIVKMEEEINKDAILAEIVHLPESRVGNILARPSFRKYEIPYLAKSTVCKEKQINLEDLTIRKVNDSIVLESKKYNKVIIPKLGNAHNYSYNSLPIYHFLCDLQTQNKRGFLGLNLDFLDDDFLFLPRIEYSDIIISLATWNITKDDIKHILDYTNDPDILTLEIEKWRKKNKIPQLILLVEGDNELLINLKNITSVKMFLTTIKNKKKFKITEFLFDKSILKDSEERSFTNQLIVSFYKNLN</sequence>
<dbReference type="EMBL" id="PDUU01000009">
    <property type="protein sequence ID" value="PHN96859.1"/>
    <property type="molecule type" value="Genomic_DNA"/>
</dbReference>
<reference evidence="3 4" key="1">
    <citation type="journal article" date="2016" name="Nat. Commun.">
        <title>Microbial interactions lead to rapid micro-scale successions on model marine particles.</title>
        <authorList>
            <person name="Datta M.S."/>
            <person name="Sliwerska E."/>
            <person name="Gore J."/>
            <person name="Polz M.F."/>
            <person name="Cordero O.X."/>
        </authorList>
    </citation>
    <scope>NUCLEOTIDE SEQUENCE [LARGE SCALE GENOMIC DNA]</scope>
    <source>
        <strain evidence="3 4">4G03</strain>
    </source>
</reference>
<protein>
    <submittedName>
        <fullName evidence="2">Lantibiotic dehydratase family protein</fullName>
    </submittedName>
</protein>
<evidence type="ECO:0000313" key="5">
    <source>
        <dbReference type="Proteomes" id="UP001242342"/>
    </source>
</evidence>
<evidence type="ECO:0000313" key="3">
    <source>
        <dbReference type="EMBL" id="PHN96859.1"/>
    </source>
</evidence>
<evidence type="ECO:0000313" key="2">
    <source>
        <dbReference type="EMBL" id="MDP2542384.1"/>
    </source>
</evidence>
<proteinExistence type="predicted"/>
<reference evidence="3" key="2">
    <citation type="submission" date="2017-10" db="EMBL/GenBank/DDBJ databases">
        <authorList>
            <person name="Enke T.N."/>
            <person name="Cordero O.X."/>
        </authorList>
    </citation>
    <scope>NUCLEOTIDE SEQUENCE</scope>
    <source>
        <strain evidence="3">4G03</strain>
    </source>
</reference>
<name>A0A2G1BSP2_9FLAO</name>
<keyword evidence="5" id="KW-1185">Reference proteome</keyword>
<feature type="domain" description="Lantibiotic dehydratase N-terminal" evidence="1">
    <location>
        <begin position="42"/>
        <end position="691"/>
    </location>
</feature>
<gene>
    <name evidence="3" type="ORF">CSC81_10575</name>
    <name evidence="2" type="ORF">Q8W23_12960</name>
</gene>
<dbReference type="AlphaFoldDB" id="A0A2G1BSP2"/>
<organism evidence="3 4">
    <name type="scientific">Tenacibaculum discolor</name>
    <dbReference type="NCBI Taxonomy" id="361581"/>
    <lineage>
        <taxon>Bacteria</taxon>
        <taxon>Pseudomonadati</taxon>
        <taxon>Bacteroidota</taxon>
        <taxon>Flavobacteriia</taxon>
        <taxon>Flavobacteriales</taxon>
        <taxon>Flavobacteriaceae</taxon>
        <taxon>Tenacibaculum</taxon>
    </lineage>
</organism>
<dbReference type="RefSeq" id="WP_099215726.1">
    <property type="nucleotide sequence ID" value="NZ_JAUYVU010000010.1"/>
</dbReference>
<dbReference type="Proteomes" id="UP001242342">
    <property type="component" value="Unassembled WGS sequence"/>
</dbReference>
<evidence type="ECO:0000313" key="4">
    <source>
        <dbReference type="Proteomes" id="UP000222163"/>
    </source>
</evidence>
<accession>A0A2G1BSP2</accession>
<dbReference type="EMBL" id="JAUYVU010000010">
    <property type="protein sequence ID" value="MDP2542384.1"/>
    <property type="molecule type" value="Genomic_DNA"/>
</dbReference>
<evidence type="ECO:0000259" key="1">
    <source>
        <dbReference type="Pfam" id="PF04738"/>
    </source>
</evidence>
<dbReference type="Pfam" id="PF04738">
    <property type="entry name" value="Lant_dehydr_N"/>
    <property type="match status" value="1"/>
</dbReference>
<reference evidence="2 5" key="3">
    <citation type="submission" date="2023-07" db="EMBL/GenBank/DDBJ databases">
        <title>Genome content predicts the carbon catabolic preferences of heterotrophic bacteria.</title>
        <authorList>
            <person name="Gralka M."/>
        </authorList>
    </citation>
    <scope>NUCLEOTIDE SEQUENCE [LARGE SCALE GENOMIC DNA]</scope>
    <source>
        <strain evidence="2 5">4G03</strain>
    </source>
</reference>
<dbReference type="InterPro" id="IPR006827">
    <property type="entry name" value="Lant_deHydtase_N"/>
</dbReference>
<comment type="caution">
    <text evidence="3">The sequence shown here is derived from an EMBL/GenBank/DDBJ whole genome shotgun (WGS) entry which is preliminary data.</text>
</comment>